<name>A0A840MVQ5_9BRAD</name>
<dbReference type="EMBL" id="JACHIJ010000001">
    <property type="protein sequence ID" value="MBB5050840.1"/>
    <property type="molecule type" value="Genomic_DNA"/>
</dbReference>
<dbReference type="PANTHER" id="PTHR30363">
    <property type="entry name" value="HTH-TYPE TRANSCRIPTIONAL REGULATOR SRLR-RELATED"/>
    <property type="match status" value="1"/>
</dbReference>
<evidence type="ECO:0000256" key="1">
    <source>
        <dbReference type="ARBA" id="ARBA00022491"/>
    </source>
</evidence>
<dbReference type="Proteomes" id="UP000521227">
    <property type="component" value="Unassembled WGS sequence"/>
</dbReference>
<reference evidence="5 6" key="1">
    <citation type="submission" date="2020-08" db="EMBL/GenBank/DDBJ databases">
        <title>Genomic Encyclopedia of Type Strains, Phase IV (KMG-IV): sequencing the most valuable type-strain genomes for metagenomic binning, comparative biology and taxonomic classification.</title>
        <authorList>
            <person name="Goeker M."/>
        </authorList>
    </citation>
    <scope>NUCLEOTIDE SEQUENCE [LARGE SCALE GENOMIC DNA]</scope>
    <source>
        <strain evidence="5 6">DSM 17498</strain>
    </source>
</reference>
<dbReference type="PRINTS" id="PR00037">
    <property type="entry name" value="HTHLACR"/>
</dbReference>
<dbReference type="SUPFAM" id="SSF100950">
    <property type="entry name" value="NagB/RpiA/CoA transferase-like"/>
    <property type="match status" value="1"/>
</dbReference>
<dbReference type="SUPFAM" id="SSF46785">
    <property type="entry name" value="Winged helix' DNA-binding domain"/>
    <property type="match status" value="1"/>
</dbReference>
<evidence type="ECO:0000259" key="4">
    <source>
        <dbReference type="PROSITE" id="PS51000"/>
    </source>
</evidence>
<evidence type="ECO:0000256" key="2">
    <source>
        <dbReference type="ARBA" id="ARBA00023015"/>
    </source>
</evidence>
<keyword evidence="2" id="KW-0805">Transcription regulation</keyword>
<evidence type="ECO:0000313" key="5">
    <source>
        <dbReference type="EMBL" id="MBB5050840.1"/>
    </source>
</evidence>
<dbReference type="InterPro" id="IPR001034">
    <property type="entry name" value="DeoR_HTH"/>
</dbReference>
<comment type="caution">
    <text evidence="5">The sequence shown here is derived from an EMBL/GenBank/DDBJ whole genome shotgun (WGS) entry which is preliminary data.</text>
</comment>
<evidence type="ECO:0000256" key="3">
    <source>
        <dbReference type="ARBA" id="ARBA00023163"/>
    </source>
</evidence>
<gene>
    <name evidence="5" type="ORF">HNQ36_000788</name>
</gene>
<dbReference type="InterPro" id="IPR014036">
    <property type="entry name" value="DeoR-like_C"/>
</dbReference>
<dbReference type="PROSITE" id="PS51000">
    <property type="entry name" value="HTH_DEOR_2"/>
    <property type="match status" value="1"/>
</dbReference>
<dbReference type="InterPro" id="IPR036388">
    <property type="entry name" value="WH-like_DNA-bd_sf"/>
</dbReference>
<proteinExistence type="predicted"/>
<accession>A0A840MVQ5</accession>
<keyword evidence="1" id="KW-0678">Repressor</keyword>
<dbReference type="InterPro" id="IPR036390">
    <property type="entry name" value="WH_DNA-bd_sf"/>
</dbReference>
<dbReference type="SMART" id="SM01134">
    <property type="entry name" value="DeoRC"/>
    <property type="match status" value="1"/>
</dbReference>
<sequence length="259" mass="28316">MTNKRQTLILEIVREKGFASIEHLAAHFNVTQQTARRIVNQLCDQGLLRRIHGGVGLPVSNQNLAYESRQGLNFEAKRQIAQAVFNFIPDGASIMIGLGTTPEYVARALADRKNLRVITNNLNVASAFARNPDVEITIAGGTLRPLDRDIIGDAAVRFFSRFKVDVGIFGVGGIDEEGTLLDFYSGEVQARQAIVANCRTALLVADASKFGRSATVRGGHVSDCHHLFTDKPLQADFQRIAEQYGDKIRVVGDGRVQAA</sequence>
<dbReference type="Gene3D" id="3.40.50.1360">
    <property type="match status" value="1"/>
</dbReference>
<keyword evidence="3" id="KW-0804">Transcription</keyword>
<dbReference type="Pfam" id="PF08220">
    <property type="entry name" value="HTH_DeoR"/>
    <property type="match status" value="1"/>
</dbReference>
<organism evidence="5 6">
    <name type="scientific">Afipia massiliensis</name>
    <dbReference type="NCBI Taxonomy" id="211460"/>
    <lineage>
        <taxon>Bacteria</taxon>
        <taxon>Pseudomonadati</taxon>
        <taxon>Pseudomonadota</taxon>
        <taxon>Alphaproteobacteria</taxon>
        <taxon>Hyphomicrobiales</taxon>
        <taxon>Nitrobacteraceae</taxon>
        <taxon>Afipia</taxon>
    </lineage>
</organism>
<protein>
    <submittedName>
        <fullName evidence="5">DeoR family glycerol-3-phosphate regulon repressor</fullName>
    </submittedName>
</protein>
<dbReference type="SMART" id="SM00420">
    <property type="entry name" value="HTH_DEOR"/>
    <property type="match status" value="1"/>
</dbReference>
<feature type="domain" description="HTH deoR-type" evidence="4">
    <location>
        <begin position="2"/>
        <end position="57"/>
    </location>
</feature>
<evidence type="ECO:0000313" key="6">
    <source>
        <dbReference type="Proteomes" id="UP000521227"/>
    </source>
</evidence>
<dbReference type="AlphaFoldDB" id="A0A840MVQ5"/>
<dbReference type="InterPro" id="IPR037171">
    <property type="entry name" value="NagB/RpiA_transferase-like"/>
</dbReference>
<dbReference type="Gene3D" id="1.10.10.10">
    <property type="entry name" value="Winged helix-like DNA-binding domain superfamily/Winged helix DNA-binding domain"/>
    <property type="match status" value="1"/>
</dbReference>
<dbReference type="InterPro" id="IPR050313">
    <property type="entry name" value="Carb_Metab_HTH_regulators"/>
</dbReference>
<dbReference type="PANTHER" id="PTHR30363:SF4">
    <property type="entry name" value="GLYCEROL-3-PHOSPHATE REGULON REPRESSOR"/>
    <property type="match status" value="1"/>
</dbReference>
<dbReference type="GO" id="GO:0003700">
    <property type="term" value="F:DNA-binding transcription factor activity"/>
    <property type="evidence" value="ECO:0007669"/>
    <property type="project" value="InterPro"/>
</dbReference>
<dbReference type="Pfam" id="PF00455">
    <property type="entry name" value="DeoRC"/>
    <property type="match status" value="1"/>
</dbReference>